<keyword evidence="4" id="KW-0274">FAD</keyword>
<name>A0ABW1A5K2_9ACTN</name>
<comment type="cofactor">
    <cofactor evidence="1">
        <name>FAD</name>
        <dbReference type="ChEBI" id="CHEBI:57692"/>
    </cofactor>
</comment>
<dbReference type="InterPro" id="IPR050416">
    <property type="entry name" value="FAD-linked_Oxidoreductase"/>
</dbReference>
<dbReference type="EMBL" id="JBHSON010000058">
    <property type="protein sequence ID" value="MFC5750736.1"/>
    <property type="molecule type" value="Genomic_DNA"/>
</dbReference>
<keyword evidence="3" id="KW-0285">Flavoprotein</keyword>
<evidence type="ECO:0000259" key="6">
    <source>
        <dbReference type="PROSITE" id="PS51387"/>
    </source>
</evidence>
<dbReference type="InterPro" id="IPR011251">
    <property type="entry name" value="Luciferase-like_dom"/>
</dbReference>
<dbReference type="Proteomes" id="UP001596074">
    <property type="component" value="Unassembled WGS sequence"/>
</dbReference>
<evidence type="ECO:0000256" key="1">
    <source>
        <dbReference type="ARBA" id="ARBA00001974"/>
    </source>
</evidence>
<evidence type="ECO:0000313" key="8">
    <source>
        <dbReference type="Proteomes" id="UP001596074"/>
    </source>
</evidence>
<dbReference type="InterPro" id="IPR006094">
    <property type="entry name" value="Oxid_FAD_bind_N"/>
</dbReference>
<dbReference type="InterPro" id="IPR016167">
    <property type="entry name" value="FAD-bd_PCMH_sub1"/>
</dbReference>
<evidence type="ECO:0000256" key="4">
    <source>
        <dbReference type="ARBA" id="ARBA00022827"/>
    </source>
</evidence>
<dbReference type="Pfam" id="PF00296">
    <property type="entry name" value="Bac_luciferase"/>
    <property type="match status" value="1"/>
</dbReference>
<dbReference type="PROSITE" id="PS51387">
    <property type="entry name" value="FAD_PCMH"/>
    <property type="match status" value="1"/>
</dbReference>
<dbReference type="InterPro" id="IPR036318">
    <property type="entry name" value="FAD-bd_PCMH-like_sf"/>
</dbReference>
<sequence length="745" mass="79224">MSHYGHDLRFGAFLNPTAHDPEQVVELAVLAEESGLDLVTFQDHPYQPGFLDTWTLLTWVAARTSRVEISGNVLNLPLRNPAVLARAAASLDLLSGGRAALGIGAGAFLNAVTAMGGPALTPGQSVTALGEAVEIIRGMWQTGDRTSLRVRGEFHRVDGAKRGPAPAHDIPLWLGAYKPRMLRLVGAVADGWLPSLNYIDTPTLKESNAIIDEAAREAGRDPREIRRLLNILTSERLSTQEWVDRLVPLALQDGVSTFLLGSDDPDAIAAFGREVAPAVREAVARERARAGMPTGAVRPAAALALREPGIDYDAVPPSLAARAVEPGDREYEDLRSTYIWKGTPGLILRPADEAQVADALAFARAQDVPLAVRSGGHGLSGRATNDGGIVLDLSALDSVEVLDRDRRLVRVGAGARWGDVAARLAPHGLAISSGDYGDVGVGGLATTAGLGLLARSYGLTIDHVKAATVVLADGRTVRADADHHPDLLWGLRGAGANLGAVTSLEIEAAGVGDVVLAVFLHDAADTADFLQRWGELVEGSPRELTAFLTLTRQGGTMVAQTLAMWADADTDAAVTALQPFLDLAPVLDQRAHLTPYAQVMARAHNPHRGQGSGPGELHSRSALVPHLDDRTAKALAAMFDDGYTGLAQIRSMGGAVADTPVQETAFAHRDRAFALSAVLRTRPGAQEAWDEVGDDAIYLSFETHDHDAMLARAFPPATLERLRQVKRIYDPDNVFHGNFTVTPAP</sequence>
<dbReference type="Gene3D" id="3.40.462.20">
    <property type="match status" value="1"/>
</dbReference>
<dbReference type="Gene3D" id="3.30.43.10">
    <property type="entry name" value="Uridine Diphospho-n-acetylenolpyruvylglucosamine Reductase, domain 2"/>
    <property type="match status" value="1"/>
</dbReference>
<evidence type="ECO:0000256" key="3">
    <source>
        <dbReference type="ARBA" id="ARBA00022630"/>
    </source>
</evidence>
<dbReference type="SUPFAM" id="SSF51679">
    <property type="entry name" value="Bacterial luciferase-like"/>
    <property type="match status" value="1"/>
</dbReference>
<dbReference type="Pfam" id="PF08031">
    <property type="entry name" value="BBE"/>
    <property type="match status" value="1"/>
</dbReference>
<dbReference type="InterPro" id="IPR016169">
    <property type="entry name" value="FAD-bd_PCMH_sub2"/>
</dbReference>
<accession>A0ABW1A5K2</accession>
<reference evidence="8" key="1">
    <citation type="journal article" date="2019" name="Int. J. Syst. Evol. Microbiol.">
        <title>The Global Catalogue of Microorganisms (GCM) 10K type strain sequencing project: providing services to taxonomists for standard genome sequencing and annotation.</title>
        <authorList>
            <consortium name="The Broad Institute Genomics Platform"/>
            <consortium name="The Broad Institute Genome Sequencing Center for Infectious Disease"/>
            <person name="Wu L."/>
            <person name="Ma J."/>
        </authorList>
    </citation>
    <scope>NUCLEOTIDE SEQUENCE [LARGE SCALE GENOMIC DNA]</scope>
    <source>
        <strain evidence="8">KCTC 42087</strain>
    </source>
</reference>
<dbReference type="InterPro" id="IPR012951">
    <property type="entry name" value="BBE"/>
</dbReference>
<dbReference type="Pfam" id="PF01565">
    <property type="entry name" value="FAD_binding_4"/>
    <property type="match status" value="1"/>
</dbReference>
<keyword evidence="8" id="KW-1185">Reference proteome</keyword>
<protein>
    <submittedName>
        <fullName evidence="7">LLM class flavin-dependent oxidoreductase</fullName>
    </submittedName>
</protein>
<dbReference type="PANTHER" id="PTHR42973">
    <property type="entry name" value="BINDING OXIDOREDUCTASE, PUTATIVE (AFU_ORTHOLOGUE AFUA_1G17690)-RELATED"/>
    <property type="match status" value="1"/>
</dbReference>
<dbReference type="InterPro" id="IPR036661">
    <property type="entry name" value="Luciferase-like_sf"/>
</dbReference>
<dbReference type="Gene3D" id="3.20.20.30">
    <property type="entry name" value="Luciferase-like domain"/>
    <property type="match status" value="1"/>
</dbReference>
<dbReference type="InterPro" id="IPR016166">
    <property type="entry name" value="FAD-bd_PCMH"/>
</dbReference>
<proteinExistence type="inferred from homology"/>
<dbReference type="CDD" id="cd01097">
    <property type="entry name" value="Tetrahydromethanopterin_reductase"/>
    <property type="match status" value="1"/>
</dbReference>
<dbReference type="SUPFAM" id="SSF56176">
    <property type="entry name" value="FAD-binding/transporter-associated domain-like"/>
    <property type="match status" value="1"/>
</dbReference>
<comment type="caution">
    <text evidence="7">The sequence shown here is derived from an EMBL/GenBank/DDBJ whole genome shotgun (WGS) entry which is preliminary data.</text>
</comment>
<dbReference type="RefSeq" id="WP_378286494.1">
    <property type="nucleotide sequence ID" value="NZ_JBHSON010000058.1"/>
</dbReference>
<comment type="similarity">
    <text evidence="2">Belongs to the oxygen-dependent FAD-linked oxidoreductase family.</text>
</comment>
<keyword evidence="5" id="KW-0560">Oxidoreductase</keyword>
<evidence type="ECO:0000256" key="2">
    <source>
        <dbReference type="ARBA" id="ARBA00005466"/>
    </source>
</evidence>
<dbReference type="PANTHER" id="PTHR42973:SF39">
    <property type="entry name" value="FAD-BINDING PCMH-TYPE DOMAIN-CONTAINING PROTEIN"/>
    <property type="match status" value="1"/>
</dbReference>
<organism evidence="7 8">
    <name type="scientific">Actinomadura rugatobispora</name>
    <dbReference type="NCBI Taxonomy" id="1994"/>
    <lineage>
        <taxon>Bacteria</taxon>
        <taxon>Bacillati</taxon>
        <taxon>Actinomycetota</taxon>
        <taxon>Actinomycetes</taxon>
        <taxon>Streptosporangiales</taxon>
        <taxon>Thermomonosporaceae</taxon>
        <taxon>Actinomadura</taxon>
    </lineage>
</organism>
<feature type="domain" description="FAD-binding PCMH-type" evidence="6">
    <location>
        <begin position="340"/>
        <end position="511"/>
    </location>
</feature>
<evidence type="ECO:0000256" key="5">
    <source>
        <dbReference type="ARBA" id="ARBA00023002"/>
    </source>
</evidence>
<dbReference type="Gene3D" id="3.30.465.10">
    <property type="match status" value="1"/>
</dbReference>
<evidence type="ECO:0000313" key="7">
    <source>
        <dbReference type="EMBL" id="MFC5750736.1"/>
    </source>
</evidence>
<gene>
    <name evidence="7" type="ORF">ACFPZN_34390</name>
</gene>